<evidence type="ECO:0000259" key="1">
    <source>
        <dbReference type="Pfam" id="PF00144"/>
    </source>
</evidence>
<proteinExistence type="predicted"/>
<dbReference type="RefSeq" id="WP_209869147.1">
    <property type="nucleotide sequence ID" value="NZ_JAGGLV010000001.1"/>
</dbReference>
<protein>
    <submittedName>
        <fullName evidence="2">CubicO group peptidase (Beta-lactamase class C family)</fullName>
    </submittedName>
</protein>
<evidence type="ECO:0000313" key="3">
    <source>
        <dbReference type="Proteomes" id="UP000773462"/>
    </source>
</evidence>
<accession>A0ABS4NKA5</accession>
<dbReference type="Gene3D" id="3.40.710.10">
    <property type="entry name" value="DD-peptidase/beta-lactamase superfamily"/>
    <property type="match status" value="1"/>
</dbReference>
<dbReference type="Proteomes" id="UP000773462">
    <property type="component" value="Unassembled WGS sequence"/>
</dbReference>
<dbReference type="PANTHER" id="PTHR43283:SF7">
    <property type="entry name" value="BETA-LACTAMASE-RELATED DOMAIN-CONTAINING PROTEIN"/>
    <property type="match status" value="1"/>
</dbReference>
<dbReference type="InterPro" id="IPR012338">
    <property type="entry name" value="Beta-lactam/transpept-like"/>
</dbReference>
<dbReference type="InterPro" id="IPR001466">
    <property type="entry name" value="Beta-lactam-related"/>
</dbReference>
<dbReference type="Pfam" id="PF00144">
    <property type="entry name" value="Beta-lactamase"/>
    <property type="match status" value="1"/>
</dbReference>
<sequence>MIVQKEVVYTKNDKYLALTDHVIKAKNQISCSAAATFIIHNDTIVNESYFGSYESNSKIQSVMPSTRFNVASVRKSYIGFAISLALYQNKLASLDDYISDCLDDLNPAAVQGVRIRHLLTHTHGLKNNHEKLFPPGTNWNYNNIGINMLIRLIRKLFEVPLSEVMQQYVFKPCNFIETGWCKNRDDNLVWLNEEYADDQGGEANLFVSARELAFWGYLHLNRGLVNGQQLVPKEVIEQATTNQSPANFEDTLPRNGFAWWIQDKPRAISEIGNTIPPGSYQMLGLTGCACLVIPEHRLVAVRMYNQAGPNPPGYDYLEDIKAFGDKVLSCTLN</sequence>
<name>A0ABS4NKA5_9BACL</name>
<reference evidence="2 3" key="1">
    <citation type="submission" date="2021-03" db="EMBL/GenBank/DDBJ databases">
        <title>Genomic Encyclopedia of Type Strains, Phase IV (KMG-IV): sequencing the most valuable type-strain genomes for metagenomic binning, comparative biology and taxonomic classification.</title>
        <authorList>
            <person name="Goeker M."/>
        </authorList>
    </citation>
    <scope>NUCLEOTIDE SEQUENCE [LARGE SCALE GENOMIC DNA]</scope>
    <source>
        <strain evidence="2 3">DSM 101953</strain>
    </source>
</reference>
<dbReference type="SUPFAM" id="SSF56601">
    <property type="entry name" value="beta-lactamase/transpeptidase-like"/>
    <property type="match status" value="1"/>
</dbReference>
<comment type="caution">
    <text evidence="2">The sequence shown here is derived from an EMBL/GenBank/DDBJ whole genome shotgun (WGS) entry which is preliminary data.</text>
</comment>
<organism evidence="2 3">
    <name type="scientific">Paenibacillus silagei</name>
    <dbReference type="NCBI Taxonomy" id="1670801"/>
    <lineage>
        <taxon>Bacteria</taxon>
        <taxon>Bacillati</taxon>
        <taxon>Bacillota</taxon>
        <taxon>Bacilli</taxon>
        <taxon>Bacillales</taxon>
        <taxon>Paenibacillaceae</taxon>
        <taxon>Paenibacillus</taxon>
    </lineage>
</organism>
<dbReference type="InterPro" id="IPR050789">
    <property type="entry name" value="Diverse_Enzym_Activities"/>
</dbReference>
<keyword evidence="3" id="KW-1185">Reference proteome</keyword>
<gene>
    <name evidence="2" type="ORF">J2Z70_000622</name>
</gene>
<evidence type="ECO:0000313" key="2">
    <source>
        <dbReference type="EMBL" id="MBP2110483.1"/>
    </source>
</evidence>
<feature type="domain" description="Beta-lactamase-related" evidence="1">
    <location>
        <begin position="29"/>
        <end position="313"/>
    </location>
</feature>
<dbReference type="EMBL" id="JAGGLV010000001">
    <property type="protein sequence ID" value="MBP2110483.1"/>
    <property type="molecule type" value="Genomic_DNA"/>
</dbReference>
<dbReference type="PANTHER" id="PTHR43283">
    <property type="entry name" value="BETA-LACTAMASE-RELATED"/>
    <property type="match status" value="1"/>
</dbReference>